<dbReference type="Proteomes" id="UP000198211">
    <property type="component" value="Unassembled WGS sequence"/>
</dbReference>
<evidence type="ECO:0008006" key="3">
    <source>
        <dbReference type="Google" id="ProtNLM"/>
    </source>
</evidence>
<proteinExistence type="predicted"/>
<dbReference type="EMBL" id="NBNE01000944">
    <property type="protein sequence ID" value="OWZ16376.1"/>
    <property type="molecule type" value="Genomic_DNA"/>
</dbReference>
<reference evidence="2" key="1">
    <citation type="submission" date="2017-03" db="EMBL/GenBank/DDBJ databases">
        <title>Phytopthora megakarya and P. palmivora, two closely related causual agents of cacao black pod achieved similar genome size and gene model numbers by different mechanisms.</title>
        <authorList>
            <person name="Ali S."/>
            <person name="Shao J."/>
            <person name="Larry D.J."/>
            <person name="Kronmiller B."/>
            <person name="Shen D."/>
            <person name="Strem M.D."/>
            <person name="Melnick R.L."/>
            <person name="Guiltinan M.J."/>
            <person name="Tyler B.M."/>
            <person name="Meinhardt L.W."/>
            <person name="Bailey B.A."/>
        </authorList>
    </citation>
    <scope>NUCLEOTIDE SEQUENCE [LARGE SCALE GENOMIC DNA]</scope>
    <source>
        <strain evidence="2">zdho120</strain>
    </source>
</reference>
<protein>
    <recommendedName>
        <fullName evidence="3">Cysteine protease</fullName>
    </recommendedName>
</protein>
<comment type="caution">
    <text evidence="1">The sequence shown here is derived from an EMBL/GenBank/DDBJ whole genome shotgun (WGS) entry which is preliminary data.</text>
</comment>
<evidence type="ECO:0000313" key="2">
    <source>
        <dbReference type="Proteomes" id="UP000198211"/>
    </source>
</evidence>
<sequence length="213" mass="24693">MMYEWPESLRDVYWCMNQVNAWITSCRRGTFNKFNSKNYRKAGASDSNWCFLHALQAACFGLDRADLVTRELWSKFWLSKGNDFTEGVGGTDVDAFLNFLRAKRVSLVTLFKNLQKKLLSSTAVLERRARTLDPGHYIVYAAEHSIEHYLTLVVTDPVMIYDDYNVDKDPPCLLEPLQKLDWLTHSYEIRLVALPRPTRSKKSKKGSNEKSRN</sequence>
<evidence type="ECO:0000313" key="1">
    <source>
        <dbReference type="EMBL" id="OWZ16376.1"/>
    </source>
</evidence>
<dbReference type="AlphaFoldDB" id="A0A225WF70"/>
<accession>A0A225WF70</accession>
<organism evidence="1 2">
    <name type="scientific">Phytophthora megakarya</name>
    <dbReference type="NCBI Taxonomy" id="4795"/>
    <lineage>
        <taxon>Eukaryota</taxon>
        <taxon>Sar</taxon>
        <taxon>Stramenopiles</taxon>
        <taxon>Oomycota</taxon>
        <taxon>Peronosporomycetes</taxon>
        <taxon>Peronosporales</taxon>
        <taxon>Peronosporaceae</taxon>
        <taxon>Phytophthora</taxon>
    </lineage>
</organism>
<keyword evidence="2" id="KW-1185">Reference proteome</keyword>
<dbReference type="OrthoDB" id="114543at2759"/>
<name>A0A225WF70_9STRA</name>
<gene>
    <name evidence="1" type="ORF">PHMEG_0009846</name>
</gene>